<feature type="region of interest" description="Disordered" evidence="1">
    <location>
        <begin position="1"/>
        <end position="78"/>
    </location>
</feature>
<feature type="compositionally biased region" description="Low complexity" evidence="1">
    <location>
        <begin position="60"/>
        <end position="77"/>
    </location>
</feature>
<accession>A0ABP1QPV6</accession>
<gene>
    <name evidence="2" type="ORF">ODALV1_LOCUS13475</name>
</gene>
<proteinExistence type="predicted"/>
<dbReference type="Proteomes" id="UP001642540">
    <property type="component" value="Unassembled WGS sequence"/>
</dbReference>
<comment type="caution">
    <text evidence="2">The sequence shown here is derived from an EMBL/GenBank/DDBJ whole genome shotgun (WGS) entry which is preliminary data.</text>
</comment>
<evidence type="ECO:0000313" key="2">
    <source>
        <dbReference type="EMBL" id="CAL8109549.1"/>
    </source>
</evidence>
<evidence type="ECO:0008006" key="4">
    <source>
        <dbReference type="Google" id="ProtNLM"/>
    </source>
</evidence>
<evidence type="ECO:0000313" key="3">
    <source>
        <dbReference type="Proteomes" id="UP001642540"/>
    </source>
</evidence>
<organism evidence="2 3">
    <name type="scientific">Orchesella dallaii</name>
    <dbReference type="NCBI Taxonomy" id="48710"/>
    <lineage>
        <taxon>Eukaryota</taxon>
        <taxon>Metazoa</taxon>
        <taxon>Ecdysozoa</taxon>
        <taxon>Arthropoda</taxon>
        <taxon>Hexapoda</taxon>
        <taxon>Collembola</taxon>
        <taxon>Entomobryomorpha</taxon>
        <taxon>Entomobryoidea</taxon>
        <taxon>Orchesellidae</taxon>
        <taxon>Orchesellinae</taxon>
        <taxon>Orchesella</taxon>
    </lineage>
</organism>
<keyword evidence="3" id="KW-1185">Reference proteome</keyword>
<protein>
    <recommendedName>
        <fullName evidence="4">Tudor domain-containing protein</fullName>
    </recommendedName>
</protein>
<evidence type="ECO:0000256" key="1">
    <source>
        <dbReference type="SAM" id="MobiDB-lite"/>
    </source>
</evidence>
<dbReference type="Gene3D" id="2.40.50.90">
    <property type="match status" value="1"/>
</dbReference>
<dbReference type="InterPro" id="IPR035437">
    <property type="entry name" value="SNase_OB-fold_sf"/>
</dbReference>
<feature type="compositionally biased region" description="Polar residues" evidence="1">
    <location>
        <begin position="25"/>
        <end position="58"/>
    </location>
</feature>
<dbReference type="Gene3D" id="2.30.30.140">
    <property type="match status" value="1"/>
</dbReference>
<sequence length="437" mass="47812">MGKNKNKHKRFPKQDATDISGVGRGTQNPSHSTVRLTNIPTRTTATSSIHGGTESDVSLSEPISGHSSGTSSQQQHEQFADWNPMLEVSESLLNTVSFGGEKNDIGKLLTGVGDLDVKDVLCPFNDGKTPEGGCFKVSCPYKHVPYSSKVLKKLPKLELVSMSKSESTNTIALLPVQKLPADGCISKVAIPTAFHPGHFNVIPDKGWRCLCKVHDESAKEIGHYATVNSFDTLDSLQKAMENHFASGFANNHNTYLAGELVAVRMSSISSTRTICRAKVLTDSASCCDNEDDIFKPVNLELQLLDYGLRCIKSTLDVSNLPIQFCSISPLAYKCELFGVSPIIGSWSSLAIERFQHLVTHHYVIAEVVRTGSIAAYSLQDPSCLVSLFVKSKNGDFIDVAQDLIEAGLGIEWNMYPKRPNLNELLEGKRHRFALELS</sequence>
<reference evidence="2 3" key="1">
    <citation type="submission" date="2024-08" db="EMBL/GenBank/DDBJ databases">
        <authorList>
            <person name="Cucini C."/>
            <person name="Frati F."/>
        </authorList>
    </citation>
    <scope>NUCLEOTIDE SEQUENCE [LARGE SCALE GENOMIC DNA]</scope>
</reference>
<dbReference type="EMBL" id="CAXLJM020000041">
    <property type="protein sequence ID" value="CAL8109549.1"/>
    <property type="molecule type" value="Genomic_DNA"/>
</dbReference>
<feature type="compositionally biased region" description="Basic residues" evidence="1">
    <location>
        <begin position="1"/>
        <end position="11"/>
    </location>
</feature>
<name>A0ABP1QPV6_9HEXA</name>